<keyword evidence="4 10" id="KW-0808">Transferase</keyword>
<keyword evidence="8 10" id="KW-0131">Cell cycle</keyword>
<dbReference type="Gene3D" id="3.40.50.2000">
    <property type="entry name" value="Glycogen Phosphorylase B"/>
    <property type="match status" value="2"/>
</dbReference>
<dbReference type="InterPro" id="IPR007235">
    <property type="entry name" value="Glyco_trans_28_C"/>
</dbReference>
<keyword evidence="1 10" id="KW-1003">Cell membrane</keyword>
<feature type="binding site" evidence="10">
    <location>
        <begin position="12"/>
        <end position="14"/>
    </location>
    <ligand>
        <name>UDP-N-acetyl-alpha-D-glucosamine</name>
        <dbReference type="ChEBI" id="CHEBI:57705"/>
    </ligand>
</feature>
<dbReference type="Pfam" id="PF03033">
    <property type="entry name" value="Glyco_transf_28"/>
    <property type="match status" value="1"/>
</dbReference>
<evidence type="ECO:0000256" key="8">
    <source>
        <dbReference type="ARBA" id="ARBA00023306"/>
    </source>
</evidence>
<evidence type="ECO:0000259" key="12">
    <source>
        <dbReference type="Pfam" id="PF04101"/>
    </source>
</evidence>
<dbReference type="RefSeq" id="WP_045366339.1">
    <property type="nucleotide sequence ID" value="NZ_AP014648.1"/>
</dbReference>
<name>A0A0A8K3B0_9HYPH</name>
<dbReference type="SUPFAM" id="SSF53756">
    <property type="entry name" value="UDP-Glycosyltransferase/glycogen phosphorylase"/>
    <property type="match status" value="1"/>
</dbReference>
<dbReference type="GO" id="GO:0008360">
    <property type="term" value="P:regulation of cell shape"/>
    <property type="evidence" value="ECO:0007669"/>
    <property type="project" value="UniProtKB-KW"/>
</dbReference>
<dbReference type="Pfam" id="PF04101">
    <property type="entry name" value="Glyco_tran_28_C"/>
    <property type="match status" value="1"/>
</dbReference>
<dbReference type="OrthoDB" id="9808936at2"/>
<dbReference type="UniPathway" id="UPA00219"/>
<dbReference type="Proteomes" id="UP000031643">
    <property type="component" value="Chromosome"/>
</dbReference>
<dbReference type="InterPro" id="IPR004276">
    <property type="entry name" value="GlycoTrans_28_N"/>
</dbReference>
<feature type="domain" description="Glycosyl transferase family 28 C-terminal" evidence="12">
    <location>
        <begin position="188"/>
        <end position="347"/>
    </location>
</feature>
<proteinExistence type="inferred from homology"/>
<organism evidence="13 14">
    <name type="scientific">Methyloceanibacter caenitepidi</name>
    <dbReference type="NCBI Taxonomy" id="1384459"/>
    <lineage>
        <taxon>Bacteria</taxon>
        <taxon>Pseudomonadati</taxon>
        <taxon>Pseudomonadota</taxon>
        <taxon>Alphaproteobacteria</taxon>
        <taxon>Hyphomicrobiales</taxon>
        <taxon>Hyphomicrobiaceae</taxon>
        <taxon>Methyloceanibacter</taxon>
    </lineage>
</organism>
<dbReference type="KEGG" id="mcg:GL4_1577"/>
<dbReference type="GO" id="GO:0050511">
    <property type="term" value="F:undecaprenyldiphospho-muramoylpentapeptide beta-N-acetylglucosaminyltransferase activity"/>
    <property type="evidence" value="ECO:0007669"/>
    <property type="project" value="UniProtKB-UniRule"/>
</dbReference>
<dbReference type="GO" id="GO:0071555">
    <property type="term" value="P:cell wall organization"/>
    <property type="evidence" value="ECO:0007669"/>
    <property type="project" value="UniProtKB-KW"/>
</dbReference>
<evidence type="ECO:0000256" key="9">
    <source>
        <dbReference type="ARBA" id="ARBA00023316"/>
    </source>
</evidence>
<keyword evidence="3 10" id="KW-0328">Glycosyltransferase</keyword>
<evidence type="ECO:0000256" key="4">
    <source>
        <dbReference type="ARBA" id="ARBA00022679"/>
    </source>
</evidence>
<sequence>MTQTILLAAGGTGGHLFPATALAQELTRRGFAVELATDERAGQYGTDFPARATYQVPSATFSGRSPGAVMKTLSTLSKGYFRARRLLEMVQPHVVVGFGGYPTLPPLLAARSLGIPTVLHEQNAVMGRANRLLSRFADAIALSFATTKHLRRSAEKRSVVTGNPVRDAVVSFRDQAYAPPEAAGRLLLLIFGGSQGARFFSEMMPQALAKLPSPLRWRLTVVQQARPEDVAEVRDAYREAEITAHVAPFFKDLPERIANSHLIVSRAGASTVAEVTAIGRPAILVPLPHAIDNDQLENARRLEDSGGGWCMHQSSISPEFLAGRLEELLGNPDRLAQAAAKSKAMGNVYAVNRLADLVADLAGPDGV</sequence>
<keyword evidence="2 10" id="KW-0132">Cell division</keyword>
<evidence type="ECO:0000313" key="13">
    <source>
        <dbReference type="EMBL" id="BAQ17032.1"/>
    </source>
</evidence>
<comment type="function">
    <text evidence="10">Cell wall formation. Catalyzes the transfer of a GlcNAc subunit on undecaprenyl-pyrophosphoryl-MurNAc-pentapeptide (lipid intermediate I) to form undecaprenyl-pyrophosphoryl-MurNAc-(pentapeptide)GlcNAc (lipid intermediate II).</text>
</comment>
<comment type="similarity">
    <text evidence="10">Belongs to the glycosyltransferase 28 family. MurG subfamily.</text>
</comment>
<feature type="domain" description="Glycosyltransferase family 28 N-terminal" evidence="11">
    <location>
        <begin position="5"/>
        <end position="141"/>
    </location>
</feature>
<dbReference type="GO" id="GO:0005886">
    <property type="term" value="C:plasma membrane"/>
    <property type="evidence" value="ECO:0007669"/>
    <property type="project" value="UniProtKB-SubCell"/>
</dbReference>
<evidence type="ECO:0000256" key="2">
    <source>
        <dbReference type="ARBA" id="ARBA00022618"/>
    </source>
</evidence>
<dbReference type="EC" id="2.4.1.227" evidence="10"/>
<evidence type="ECO:0000256" key="5">
    <source>
        <dbReference type="ARBA" id="ARBA00022960"/>
    </source>
</evidence>
<dbReference type="HAMAP" id="MF_00033">
    <property type="entry name" value="MurG"/>
    <property type="match status" value="1"/>
</dbReference>
<evidence type="ECO:0000256" key="1">
    <source>
        <dbReference type="ARBA" id="ARBA00022475"/>
    </source>
</evidence>
<dbReference type="GO" id="GO:0009252">
    <property type="term" value="P:peptidoglycan biosynthetic process"/>
    <property type="evidence" value="ECO:0007669"/>
    <property type="project" value="UniProtKB-UniRule"/>
</dbReference>
<feature type="binding site" evidence="10">
    <location>
        <position position="295"/>
    </location>
    <ligand>
        <name>UDP-N-acetyl-alpha-D-glucosamine</name>
        <dbReference type="ChEBI" id="CHEBI:57705"/>
    </ligand>
</feature>
<evidence type="ECO:0000256" key="3">
    <source>
        <dbReference type="ARBA" id="ARBA00022676"/>
    </source>
</evidence>
<dbReference type="GO" id="GO:0005975">
    <property type="term" value="P:carbohydrate metabolic process"/>
    <property type="evidence" value="ECO:0007669"/>
    <property type="project" value="InterPro"/>
</dbReference>
<dbReference type="HOGENOM" id="CLU_037404_2_1_5"/>
<comment type="catalytic activity">
    <reaction evidence="10">
        <text>di-trans,octa-cis-undecaprenyl diphospho-N-acetyl-alpha-D-muramoyl-L-alanyl-D-glutamyl-meso-2,6-diaminopimeloyl-D-alanyl-D-alanine + UDP-N-acetyl-alpha-D-glucosamine = di-trans,octa-cis-undecaprenyl diphospho-[N-acetyl-alpha-D-glucosaminyl-(1-&gt;4)]-N-acetyl-alpha-D-muramoyl-L-alanyl-D-glutamyl-meso-2,6-diaminopimeloyl-D-alanyl-D-alanine + UDP + H(+)</text>
        <dbReference type="Rhea" id="RHEA:31227"/>
        <dbReference type="ChEBI" id="CHEBI:15378"/>
        <dbReference type="ChEBI" id="CHEBI:57705"/>
        <dbReference type="ChEBI" id="CHEBI:58223"/>
        <dbReference type="ChEBI" id="CHEBI:61387"/>
        <dbReference type="ChEBI" id="CHEBI:61388"/>
        <dbReference type="EC" id="2.4.1.227"/>
    </reaction>
</comment>
<protein>
    <recommendedName>
        <fullName evidence="10">UDP-N-acetylglucosamine--N-acetylmuramyl-(pentapeptide) pyrophosphoryl-undecaprenol N-acetylglucosamine transferase</fullName>
        <ecNumber evidence="10">2.4.1.227</ecNumber>
    </recommendedName>
    <alternativeName>
        <fullName evidence="10">Undecaprenyl-PP-MurNAc-pentapeptide-UDPGlcNAc GlcNAc transferase</fullName>
    </alternativeName>
</protein>
<evidence type="ECO:0000256" key="10">
    <source>
        <dbReference type="HAMAP-Rule" id="MF_00033"/>
    </source>
</evidence>
<dbReference type="GO" id="GO:0051301">
    <property type="term" value="P:cell division"/>
    <property type="evidence" value="ECO:0007669"/>
    <property type="project" value="UniProtKB-KW"/>
</dbReference>
<comment type="subcellular location">
    <subcellularLocation>
        <location evidence="10">Cell membrane</location>
        <topology evidence="10">Peripheral membrane protein</topology>
        <orientation evidence="10">Cytoplasmic side</orientation>
    </subcellularLocation>
</comment>
<evidence type="ECO:0000313" key="14">
    <source>
        <dbReference type="Proteomes" id="UP000031643"/>
    </source>
</evidence>
<reference evidence="13 14" key="1">
    <citation type="submission" date="2014-09" db="EMBL/GenBank/DDBJ databases">
        <title>Genome sequencing of Methyloceanibacter caenitepidi Gela4.</title>
        <authorList>
            <person name="Takeuchi M."/>
            <person name="Susumu S."/>
            <person name="Kamagata Y."/>
            <person name="Oshima K."/>
            <person name="Hattori M."/>
            <person name="Iwasaki W."/>
        </authorList>
    </citation>
    <scope>NUCLEOTIDE SEQUENCE [LARGE SCALE GENOMIC DNA]</scope>
    <source>
        <strain evidence="13 14">Gela4</strain>
    </source>
</reference>
<keyword evidence="7 10" id="KW-0472">Membrane</keyword>
<accession>A0A0A8K3B0</accession>
<comment type="caution">
    <text evidence="10">Lacks conserved residue(s) required for the propagation of feature annotation.</text>
</comment>
<feature type="binding site" evidence="10">
    <location>
        <position position="194"/>
    </location>
    <ligand>
        <name>UDP-N-acetyl-alpha-D-glucosamine</name>
        <dbReference type="ChEBI" id="CHEBI:57705"/>
    </ligand>
</feature>
<keyword evidence="6 10" id="KW-0573">Peptidoglycan synthesis</keyword>
<dbReference type="STRING" id="1384459.GL4_1577"/>
<dbReference type="InterPro" id="IPR006009">
    <property type="entry name" value="GlcNAc_MurG"/>
</dbReference>
<gene>
    <name evidence="10" type="primary">murG</name>
    <name evidence="13" type="ORF">GL4_1577</name>
</gene>
<dbReference type="PANTHER" id="PTHR21015">
    <property type="entry name" value="UDP-N-ACETYLGLUCOSAMINE--N-ACETYLMURAMYL-(PENTAPEPTIDE) PYROPHOSPHORYL-UNDECAPRENOL N-ACETYLGLUCOSAMINE TRANSFERASE 1"/>
    <property type="match status" value="1"/>
</dbReference>
<keyword evidence="5 10" id="KW-0133">Cell shape</keyword>
<evidence type="ECO:0000256" key="7">
    <source>
        <dbReference type="ARBA" id="ARBA00023136"/>
    </source>
</evidence>
<dbReference type="CDD" id="cd03785">
    <property type="entry name" value="GT28_MurG"/>
    <property type="match status" value="1"/>
</dbReference>
<dbReference type="EMBL" id="AP014648">
    <property type="protein sequence ID" value="BAQ17032.1"/>
    <property type="molecule type" value="Genomic_DNA"/>
</dbReference>
<feature type="binding site" evidence="10">
    <location>
        <position position="123"/>
    </location>
    <ligand>
        <name>UDP-N-acetyl-alpha-D-glucosamine</name>
        <dbReference type="ChEBI" id="CHEBI:57705"/>
    </ligand>
</feature>
<evidence type="ECO:0000259" key="11">
    <source>
        <dbReference type="Pfam" id="PF03033"/>
    </source>
</evidence>
<keyword evidence="14" id="KW-1185">Reference proteome</keyword>
<dbReference type="GO" id="GO:0051991">
    <property type="term" value="F:UDP-N-acetyl-D-glucosamine:N-acetylmuramoyl-L-alanyl-D-glutamyl-meso-2,6-diaminopimelyl-D-alanyl-D-alanine-diphosphoundecaprenol 4-beta-N-acetylglucosaminlytransferase activity"/>
    <property type="evidence" value="ECO:0007669"/>
    <property type="project" value="RHEA"/>
</dbReference>
<keyword evidence="9 10" id="KW-0961">Cell wall biogenesis/degradation</keyword>
<comment type="pathway">
    <text evidence="10">Cell wall biogenesis; peptidoglycan biosynthesis.</text>
</comment>
<feature type="binding site" evidence="10">
    <location>
        <position position="166"/>
    </location>
    <ligand>
        <name>UDP-N-acetyl-alpha-D-glucosamine</name>
        <dbReference type="ChEBI" id="CHEBI:57705"/>
    </ligand>
</feature>
<dbReference type="PANTHER" id="PTHR21015:SF22">
    <property type="entry name" value="GLYCOSYLTRANSFERASE"/>
    <property type="match status" value="1"/>
</dbReference>
<dbReference type="NCBIfam" id="TIGR01133">
    <property type="entry name" value="murG"/>
    <property type="match status" value="1"/>
</dbReference>
<evidence type="ECO:0000256" key="6">
    <source>
        <dbReference type="ARBA" id="ARBA00022984"/>
    </source>
</evidence>
<dbReference type="AlphaFoldDB" id="A0A0A8K3B0"/>